<sequence>MSKYGNKQNTPRQDEAQIKVGPSRPCPCGAIVLVDEFDDHAEVCSKRRYFCPCDRLLQPRDDDFKIFLLDLSSEIHQSRTQRMRADIPLSLKELAARVVKYDRRPTVTFTISNLPTALQIYLHHNCFTFRTPQQMRAHMQTQCE</sequence>
<name>A0AAD5SE37_9FUNG</name>
<feature type="non-terminal residue" evidence="1">
    <location>
        <position position="1"/>
    </location>
</feature>
<gene>
    <name evidence="1" type="ORF">HK097_006550</name>
</gene>
<accession>A0AAD5SE37</accession>
<organism evidence="1 2">
    <name type="scientific">Rhizophlyctis rosea</name>
    <dbReference type="NCBI Taxonomy" id="64517"/>
    <lineage>
        <taxon>Eukaryota</taxon>
        <taxon>Fungi</taxon>
        <taxon>Fungi incertae sedis</taxon>
        <taxon>Chytridiomycota</taxon>
        <taxon>Chytridiomycota incertae sedis</taxon>
        <taxon>Chytridiomycetes</taxon>
        <taxon>Rhizophlyctidales</taxon>
        <taxon>Rhizophlyctidaceae</taxon>
        <taxon>Rhizophlyctis</taxon>
    </lineage>
</organism>
<dbReference type="AlphaFoldDB" id="A0AAD5SE37"/>
<reference evidence="1" key="1">
    <citation type="submission" date="2020-05" db="EMBL/GenBank/DDBJ databases">
        <title>Phylogenomic resolution of chytrid fungi.</title>
        <authorList>
            <person name="Stajich J.E."/>
            <person name="Amses K."/>
            <person name="Simmons R."/>
            <person name="Seto K."/>
            <person name="Myers J."/>
            <person name="Bonds A."/>
            <person name="Quandt C.A."/>
            <person name="Barry K."/>
            <person name="Liu P."/>
            <person name="Grigoriev I."/>
            <person name="Longcore J.E."/>
            <person name="James T.Y."/>
        </authorList>
    </citation>
    <scope>NUCLEOTIDE SEQUENCE</scope>
    <source>
        <strain evidence="1">JEL0318</strain>
    </source>
</reference>
<evidence type="ECO:0000313" key="1">
    <source>
        <dbReference type="EMBL" id="KAJ3052297.1"/>
    </source>
</evidence>
<dbReference type="Proteomes" id="UP001212841">
    <property type="component" value="Unassembled WGS sequence"/>
</dbReference>
<dbReference type="EMBL" id="JADGJD010000307">
    <property type="protein sequence ID" value="KAJ3052297.1"/>
    <property type="molecule type" value="Genomic_DNA"/>
</dbReference>
<keyword evidence="2" id="KW-1185">Reference proteome</keyword>
<evidence type="ECO:0000313" key="2">
    <source>
        <dbReference type="Proteomes" id="UP001212841"/>
    </source>
</evidence>
<protein>
    <submittedName>
        <fullName evidence="1">Uncharacterized protein</fullName>
    </submittedName>
</protein>
<comment type="caution">
    <text evidence="1">The sequence shown here is derived from an EMBL/GenBank/DDBJ whole genome shotgun (WGS) entry which is preliminary data.</text>
</comment>
<proteinExistence type="predicted"/>